<accession>A0A1E8PUK7</accession>
<evidence type="ECO:0000313" key="3">
    <source>
        <dbReference type="Proteomes" id="UP000092634"/>
    </source>
</evidence>
<dbReference type="NCBIfam" id="TIGR03510">
    <property type="entry name" value="XapX"/>
    <property type="match status" value="1"/>
</dbReference>
<name>A0A1E8PUK7_9BURK</name>
<dbReference type="InterPro" id="IPR020017">
    <property type="entry name" value="XapX_domain"/>
</dbReference>
<evidence type="ECO:0000256" key="1">
    <source>
        <dbReference type="SAM" id="Phobius"/>
    </source>
</evidence>
<gene>
    <name evidence="2" type="ORF">BA896_000615</name>
</gene>
<feature type="transmembrane region" description="Helical" evidence="1">
    <location>
        <begin position="30"/>
        <end position="51"/>
    </location>
</feature>
<evidence type="ECO:0000313" key="2">
    <source>
        <dbReference type="EMBL" id="OFJ50002.1"/>
    </source>
</evidence>
<keyword evidence="1" id="KW-1133">Transmembrane helix</keyword>
<protein>
    <submittedName>
        <fullName evidence="2">XapX domain-containing protein</fullName>
    </submittedName>
</protein>
<dbReference type="Proteomes" id="UP000092634">
    <property type="component" value="Unassembled WGS sequence"/>
</dbReference>
<dbReference type="EMBL" id="MAQB02000001">
    <property type="protein sequence ID" value="OFJ50002.1"/>
    <property type="molecule type" value="Genomic_DNA"/>
</dbReference>
<keyword evidence="1" id="KW-0472">Membrane</keyword>
<keyword evidence="1" id="KW-0812">Transmembrane</keyword>
<comment type="caution">
    <text evidence="2">The sequence shown here is derived from an EMBL/GenBank/DDBJ whole genome shotgun (WGS) entry which is preliminary data.</text>
</comment>
<organism evidence="2 3">
    <name type="scientific">Janthinobacterium lividum</name>
    <dbReference type="NCBI Taxonomy" id="29581"/>
    <lineage>
        <taxon>Bacteria</taxon>
        <taxon>Pseudomonadati</taxon>
        <taxon>Pseudomonadota</taxon>
        <taxon>Betaproteobacteria</taxon>
        <taxon>Burkholderiales</taxon>
        <taxon>Oxalobacteraceae</taxon>
        <taxon>Janthinobacterium</taxon>
    </lineage>
</organism>
<reference evidence="2 3" key="1">
    <citation type="submission" date="2016-10" db="EMBL/GenBank/DDBJ databases">
        <title>Updated version of Genome Assembly of Janthinobacterium lividum ERGS5:01.</title>
        <authorList>
            <person name="Kumar R."/>
            <person name="Acharya V."/>
            <person name="Singh D."/>
        </authorList>
    </citation>
    <scope>NUCLEOTIDE SEQUENCE [LARGE SCALE GENOMIC DNA]</scope>
    <source>
        <strain evidence="2 3">ERGS5:01</strain>
    </source>
</reference>
<proteinExistence type="predicted"/>
<dbReference type="AlphaFoldDB" id="A0A1E8PUK7"/>
<sequence>MQKVILGLLLAFVVGFVCQLAHIPVPAPPVLGAALLVFLTSCGYWLTGLYLERRAPAQAQPEAP</sequence>